<dbReference type="Proteomes" id="UP000786811">
    <property type="component" value="Unassembled WGS sequence"/>
</dbReference>
<proteinExistence type="predicted"/>
<dbReference type="AlphaFoldDB" id="A0A8J2H5J0"/>
<organism evidence="1 2">
    <name type="scientific">Cotesia congregata</name>
    <name type="common">Parasitoid wasp</name>
    <name type="synonym">Apanteles congregatus</name>
    <dbReference type="NCBI Taxonomy" id="51543"/>
    <lineage>
        <taxon>Eukaryota</taxon>
        <taxon>Metazoa</taxon>
        <taxon>Ecdysozoa</taxon>
        <taxon>Arthropoda</taxon>
        <taxon>Hexapoda</taxon>
        <taxon>Insecta</taxon>
        <taxon>Pterygota</taxon>
        <taxon>Neoptera</taxon>
        <taxon>Endopterygota</taxon>
        <taxon>Hymenoptera</taxon>
        <taxon>Apocrita</taxon>
        <taxon>Ichneumonoidea</taxon>
        <taxon>Braconidae</taxon>
        <taxon>Microgastrinae</taxon>
        <taxon>Cotesia</taxon>
    </lineage>
</organism>
<name>A0A8J2H5J0_COTCN</name>
<reference evidence="1" key="1">
    <citation type="submission" date="2021-04" db="EMBL/GenBank/DDBJ databases">
        <authorList>
            <person name="Chebbi M.A.C M."/>
        </authorList>
    </citation>
    <scope>NUCLEOTIDE SEQUENCE</scope>
</reference>
<evidence type="ECO:0000313" key="2">
    <source>
        <dbReference type="Proteomes" id="UP000786811"/>
    </source>
</evidence>
<gene>
    <name evidence="1" type="ORF">HICCMSTLAB_LOCUS906</name>
</gene>
<evidence type="ECO:0000313" key="1">
    <source>
        <dbReference type="EMBL" id="CAG5074134.1"/>
    </source>
</evidence>
<comment type="caution">
    <text evidence="1">The sequence shown here is derived from an EMBL/GenBank/DDBJ whole genome shotgun (WGS) entry which is preliminary data.</text>
</comment>
<dbReference type="EMBL" id="CAJNRD030001114">
    <property type="protein sequence ID" value="CAG5074134.1"/>
    <property type="molecule type" value="Genomic_DNA"/>
</dbReference>
<protein>
    <submittedName>
        <fullName evidence="1">Uncharacterized protein</fullName>
    </submittedName>
</protein>
<sequence>MSPKLADSVAVLSRVFWTSSKAALISRTIITTPVSFCRSRVFWTSLRAALKSRTIFPTSVSFLGSVYRSR</sequence>
<accession>A0A8J2H5J0</accession>
<keyword evidence="2" id="KW-1185">Reference proteome</keyword>